<accession>A0ABP9ECU9</accession>
<dbReference type="SUPFAM" id="SSF53756">
    <property type="entry name" value="UDP-Glycosyltransferase/glycogen phosphorylase"/>
    <property type="match status" value="1"/>
</dbReference>
<keyword evidence="3" id="KW-1185">Reference proteome</keyword>
<dbReference type="EMBL" id="BAABJZ010000006">
    <property type="protein sequence ID" value="GAA4874841.1"/>
    <property type="molecule type" value="Genomic_DNA"/>
</dbReference>
<evidence type="ECO:0000259" key="1">
    <source>
        <dbReference type="Pfam" id="PF00534"/>
    </source>
</evidence>
<gene>
    <name evidence="2" type="ORF">GCM10023333_04950</name>
</gene>
<name>A0ABP9ECU9_9GAMM</name>
<protein>
    <recommendedName>
        <fullName evidence="1">Glycosyl transferase family 1 domain-containing protein</fullName>
    </recommendedName>
</protein>
<evidence type="ECO:0000313" key="2">
    <source>
        <dbReference type="EMBL" id="GAA4874841.1"/>
    </source>
</evidence>
<dbReference type="PANTHER" id="PTHR45947">
    <property type="entry name" value="SULFOQUINOVOSYL TRANSFERASE SQD2"/>
    <property type="match status" value="1"/>
</dbReference>
<dbReference type="Pfam" id="PF00534">
    <property type="entry name" value="Glycos_transf_1"/>
    <property type="match status" value="1"/>
</dbReference>
<comment type="caution">
    <text evidence="2">The sequence shown here is derived from an EMBL/GenBank/DDBJ whole genome shotgun (WGS) entry which is preliminary data.</text>
</comment>
<evidence type="ECO:0000313" key="3">
    <source>
        <dbReference type="Proteomes" id="UP001499988"/>
    </source>
</evidence>
<organism evidence="2 3">
    <name type="scientific">Ferrimonas pelagia</name>
    <dbReference type="NCBI Taxonomy" id="1177826"/>
    <lineage>
        <taxon>Bacteria</taxon>
        <taxon>Pseudomonadati</taxon>
        <taxon>Pseudomonadota</taxon>
        <taxon>Gammaproteobacteria</taxon>
        <taxon>Alteromonadales</taxon>
        <taxon>Ferrimonadaceae</taxon>
        <taxon>Ferrimonas</taxon>
    </lineage>
</organism>
<reference evidence="3" key="1">
    <citation type="journal article" date="2019" name="Int. J. Syst. Evol. Microbiol.">
        <title>The Global Catalogue of Microorganisms (GCM) 10K type strain sequencing project: providing services to taxonomists for standard genome sequencing and annotation.</title>
        <authorList>
            <consortium name="The Broad Institute Genomics Platform"/>
            <consortium name="The Broad Institute Genome Sequencing Center for Infectious Disease"/>
            <person name="Wu L."/>
            <person name="Ma J."/>
        </authorList>
    </citation>
    <scope>NUCLEOTIDE SEQUENCE [LARGE SCALE GENOMIC DNA]</scope>
    <source>
        <strain evidence="3">JCM 18401</strain>
    </source>
</reference>
<feature type="domain" description="Glycosyl transferase family 1" evidence="1">
    <location>
        <begin position="71"/>
        <end position="216"/>
    </location>
</feature>
<sequence length="238" mass="26647">MSFIPDQVVNISQYEHDKTSAIGFSKNSMLIENSVEDFSERELEHYPDAIQDLNGTAVNSSHTPNSEESIIKLLFVGRLDEQKGIDILLDAMVSLDRSDINLKVVGAGVLRNFSHQANRENIEFCGWQPNKTIDQFYRWADVLVVPSRWEGFGLVVLESYRNGTPVLVSNRGALPGLVDEGITGHVFDLSVESLTEAISSLKKGSLSSMSQDCKKKFAERYSPGDFVRKQAELIREFD</sequence>
<dbReference type="InterPro" id="IPR001296">
    <property type="entry name" value="Glyco_trans_1"/>
</dbReference>
<dbReference type="PANTHER" id="PTHR45947:SF3">
    <property type="entry name" value="SULFOQUINOVOSYL TRANSFERASE SQD2"/>
    <property type="match status" value="1"/>
</dbReference>
<dbReference type="InterPro" id="IPR050194">
    <property type="entry name" value="Glycosyltransferase_grp1"/>
</dbReference>
<dbReference type="CDD" id="cd03801">
    <property type="entry name" value="GT4_PimA-like"/>
    <property type="match status" value="1"/>
</dbReference>
<dbReference type="Proteomes" id="UP001499988">
    <property type="component" value="Unassembled WGS sequence"/>
</dbReference>
<proteinExistence type="predicted"/>
<dbReference type="Gene3D" id="3.40.50.2000">
    <property type="entry name" value="Glycogen Phosphorylase B"/>
    <property type="match status" value="1"/>
</dbReference>